<keyword evidence="6" id="KW-0560">Oxidoreductase</keyword>
<dbReference type="EC" id="1.17.1.2" evidence="6"/>
<dbReference type="InterPro" id="IPR003451">
    <property type="entry name" value="LytB/IspH"/>
</dbReference>
<organism evidence="6 7">
    <name type="scientific">Stackebrandtia nassauensis (strain DSM 44728 / CIP 108903 / NRRL B-16338 / NBRC 102104 / LLR-40K-21)</name>
    <dbReference type="NCBI Taxonomy" id="446470"/>
    <lineage>
        <taxon>Bacteria</taxon>
        <taxon>Bacillati</taxon>
        <taxon>Actinomycetota</taxon>
        <taxon>Actinomycetes</taxon>
        <taxon>Glycomycetales</taxon>
        <taxon>Glycomycetaceae</taxon>
        <taxon>Stackebrandtia</taxon>
    </lineage>
</organism>
<dbReference type="HOGENOM" id="CLU_027486_3_1_11"/>
<dbReference type="RefSeq" id="WP_013017266.1">
    <property type="nucleotide sequence ID" value="NC_013947.1"/>
</dbReference>
<evidence type="ECO:0000256" key="1">
    <source>
        <dbReference type="ARBA" id="ARBA00001966"/>
    </source>
</evidence>
<dbReference type="STRING" id="446470.Snas_1999"/>
<evidence type="ECO:0000256" key="3">
    <source>
        <dbReference type="ARBA" id="ARBA00022723"/>
    </source>
</evidence>
<comment type="cofactor">
    <cofactor evidence="1">
        <name>[4Fe-4S] cluster</name>
        <dbReference type="ChEBI" id="CHEBI:49883"/>
    </cofactor>
</comment>
<dbReference type="Gene3D" id="3.40.1010.20">
    <property type="entry name" value="4-hydroxy-3-methylbut-2-enyl diphosphate reductase, catalytic domain"/>
    <property type="match status" value="2"/>
</dbReference>
<reference evidence="6 7" key="1">
    <citation type="journal article" date="2009" name="Stand. Genomic Sci.">
        <title>Complete genome sequence of Stackebrandtia nassauensis type strain (LLR-40K-21).</title>
        <authorList>
            <person name="Munk C."/>
            <person name="Lapidus A."/>
            <person name="Copeland A."/>
            <person name="Jando M."/>
            <person name="Mayilraj S."/>
            <person name="Glavina Del Rio T."/>
            <person name="Nolan M."/>
            <person name="Chen F."/>
            <person name="Lucas S."/>
            <person name="Tice H."/>
            <person name="Cheng J.F."/>
            <person name="Han C."/>
            <person name="Detter J.C."/>
            <person name="Bruce D."/>
            <person name="Goodwin L."/>
            <person name="Chain P."/>
            <person name="Pitluck S."/>
            <person name="Goker M."/>
            <person name="Ovchinikova G."/>
            <person name="Pati A."/>
            <person name="Ivanova N."/>
            <person name="Mavromatis K."/>
            <person name="Chen A."/>
            <person name="Palaniappan K."/>
            <person name="Land M."/>
            <person name="Hauser L."/>
            <person name="Chang Y.J."/>
            <person name="Jeffries C.D."/>
            <person name="Bristow J."/>
            <person name="Eisen J.A."/>
            <person name="Markowitz V."/>
            <person name="Hugenholtz P."/>
            <person name="Kyrpides N.C."/>
            <person name="Klenk H.P."/>
        </authorList>
    </citation>
    <scope>NUCLEOTIDE SEQUENCE [LARGE SCALE GENOMIC DNA]</scope>
    <source>
        <strain evidence="7">DSM 44728 / CIP 108903 / NRRL B-16338 / NBRC 102104 / LLR-40K-21</strain>
    </source>
</reference>
<dbReference type="KEGG" id="sna:Snas_1999"/>
<evidence type="ECO:0000313" key="7">
    <source>
        <dbReference type="Proteomes" id="UP000000844"/>
    </source>
</evidence>
<keyword evidence="2" id="KW-0004">4Fe-4S</keyword>
<evidence type="ECO:0000313" key="6">
    <source>
        <dbReference type="EMBL" id="ADD41695.1"/>
    </source>
</evidence>
<evidence type="ECO:0000256" key="2">
    <source>
        <dbReference type="ARBA" id="ARBA00022485"/>
    </source>
</evidence>
<gene>
    <name evidence="6" type="ordered locus">Snas_1999</name>
</gene>
<dbReference type="Pfam" id="PF02401">
    <property type="entry name" value="LYTB"/>
    <property type="match status" value="1"/>
</dbReference>
<dbReference type="eggNOG" id="COG0761">
    <property type="taxonomic scope" value="Bacteria"/>
</dbReference>
<accession>D3PZM1</accession>
<sequence length="407" mass="42932">MGRSIWVEWFTTSGVSTGEVVVLEEFRHPRRGRVRSPARALIAAWLRRRGLRVRRGKLPLYGDGAQGDSALLCVSYLDETHGAAGFAVAVPGEDAGLRAMVESMVMAWVSVLRTRRVLLAGGEPWCVGGRRVVELVESTLDDGAELVHVVGDLAASPERRVALRERGVVPVTALDEVPDGARVVVGAAGIPEEQRVKAAKRGVRIVDGTCPHIASGKAQVRRYAERGDAVVLVGQRGHASTEALSGQAPDATLVVETTADVEQMRGGDGVSAVPVPSMAIGAVVPMLAALRRRFPKLPVQHPDQWCYQTQDRLATVRELAGTADVVFVLGPPESPETVRLLDVAASNAVAVGGLGDIEPSYLVDVGSVGVVVGGDASEGLRGELLTALGGLGPVAVSELRVQTRTMD</sequence>
<protein>
    <submittedName>
        <fullName evidence="6">4-hydroxy-3-methylbut-2-enyl diphosphate reductase</fullName>
        <ecNumber evidence="6">1.17.1.2</ecNumber>
    </submittedName>
</protein>
<dbReference type="PANTHER" id="PTHR30426:SF0">
    <property type="entry name" value="4-HYDROXY-3-METHYLBUT-2-ENYL DIPHOSPHATE REDUCTASE"/>
    <property type="match status" value="1"/>
</dbReference>
<proteinExistence type="predicted"/>
<keyword evidence="4" id="KW-0408">Iron</keyword>
<dbReference type="GO" id="GO:0019288">
    <property type="term" value="P:isopentenyl diphosphate biosynthetic process, methylerythritol 4-phosphate pathway"/>
    <property type="evidence" value="ECO:0007669"/>
    <property type="project" value="InterPro"/>
</dbReference>
<dbReference type="Gene3D" id="3.40.50.11270">
    <property type="match status" value="1"/>
</dbReference>
<dbReference type="EMBL" id="CP001778">
    <property type="protein sequence ID" value="ADD41695.1"/>
    <property type="molecule type" value="Genomic_DNA"/>
</dbReference>
<dbReference type="Proteomes" id="UP000000844">
    <property type="component" value="Chromosome"/>
</dbReference>
<dbReference type="AlphaFoldDB" id="D3PZM1"/>
<evidence type="ECO:0000256" key="5">
    <source>
        <dbReference type="ARBA" id="ARBA00023014"/>
    </source>
</evidence>
<evidence type="ECO:0000256" key="4">
    <source>
        <dbReference type="ARBA" id="ARBA00023004"/>
    </source>
</evidence>
<keyword evidence="3" id="KW-0479">Metal-binding</keyword>
<keyword evidence="7" id="KW-1185">Reference proteome</keyword>
<dbReference type="GO" id="GO:0051539">
    <property type="term" value="F:4 iron, 4 sulfur cluster binding"/>
    <property type="evidence" value="ECO:0007669"/>
    <property type="project" value="UniProtKB-KW"/>
</dbReference>
<dbReference type="OrthoDB" id="3627470at2"/>
<dbReference type="PANTHER" id="PTHR30426">
    <property type="entry name" value="4-HYDROXY-3-METHYLBUT-2-ENYL DIPHOSPHATE REDUCTASE"/>
    <property type="match status" value="1"/>
</dbReference>
<dbReference type="GO" id="GO:0046872">
    <property type="term" value="F:metal ion binding"/>
    <property type="evidence" value="ECO:0007669"/>
    <property type="project" value="UniProtKB-KW"/>
</dbReference>
<dbReference type="GO" id="GO:0050992">
    <property type="term" value="P:dimethylallyl diphosphate biosynthetic process"/>
    <property type="evidence" value="ECO:0007669"/>
    <property type="project" value="InterPro"/>
</dbReference>
<dbReference type="GO" id="GO:0051745">
    <property type="term" value="F:4-hydroxy-3-methylbut-2-enyl diphosphate reductase activity"/>
    <property type="evidence" value="ECO:0007669"/>
    <property type="project" value="InterPro"/>
</dbReference>
<name>D3PZM1_STANL</name>
<keyword evidence="5" id="KW-0411">Iron-sulfur</keyword>